<protein>
    <submittedName>
        <fullName evidence="1">Uncharacterized protein</fullName>
    </submittedName>
</protein>
<evidence type="ECO:0000313" key="2">
    <source>
        <dbReference type="Proteomes" id="UP000234560"/>
    </source>
</evidence>
<accession>A0AAF0YXX9</accession>
<reference evidence="1" key="1">
    <citation type="submission" date="2017-12" db="EMBL/GenBank/DDBJ databases">
        <authorList>
            <person name="Thomas-White K."/>
            <person name="Wolfe A.J."/>
        </authorList>
    </citation>
    <scope>NUCLEOTIDE SEQUENCE</scope>
    <source>
        <strain evidence="1">UMB0763</strain>
    </source>
</reference>
<dbReference type="RefSeq" id="WP_101679363.1">
    <property type="nucleotide sequence ID" value="NZ_CP136958.1"/>
</dbReference>
<dbReference type="AlphaFoldDB" id="A0AAF0YXX9"/>
<evidence type="ECO:0000313" key="1">
    <source>
        <dbReference type="EMBL" id="WOT02565.1"/>
    </source>
</evidence>
<sequence length="124" mass="13325">MAKVKVIAPVEGYVGRIGNDVFVDGVAEVEKEAVDYYLRHGYEVEGEGNETAEKQTVPSAERVANEAEIHGENVRPASGDTKAEWVAYADKLGIGTKGMNKADIMDACAEHEKDGRNVDADGEA</sequence>
<dbReference type="KEGG" id="cpyr:CYJ47_01980"/>
<gene>
    <name evidence="1" type="ORF">CYJ47_01980</name>
</gene>
<name>A0AAF0YXX9_9CORY</name>
<dbReference type="Proteomes" id="UP000234560">
    <property type="component" value="Chromosome"/>
</dbReference>
<reference evidence="1" key="2">
    <citation type="submission" date="2023-10" db="EMBL/GenBank/DDBJ databases">
        <authorList>
            <person name="Choi B."/>
        </authorList>
    </citation>
    <scope>NUCLEOTIDE SEQUENCE</scope>
    <source>
        <strain evidence="1">UMB0763</strain>
    </source>
</reference>
<dbReference type="EMBL" id="CP136958">
    <property type="protein sequence ID" value="WOT02565.1"/>
    <property type="molecule type" value="Genomic_DNA"/>
</dbReference>
<proteinExistence type="predicted"/>
<organism evidence="1 2">
    <name type="scientific">Corynebacterium pyruviciproducens</name>
    <dbReference type="NCBI Taxonomy" id="598660"/>
    <lineage>
        <taxon>Bacteria</taxon>
        <taxon>Bacillati</taxon>
        <taxon>Actinomycetota</taxon>
        <taxon>Actinomycetes</taxon>
        <taxon>Mycobacteriales</taxon>
        <taxon>Corynebacteriaceae</taxon>
        <taxon>Corynebacterium</taxon>
    </lineage>
</organism>